<dbReference type="InterPro" id="IPR029017">
    <property type="entry name" value="Enolase-like_N"/>
</dbReference>
<dbReference type="KEGG" id="wvi:Weevi_2025"/>
<dbReference type="Pfam" id="PF13378">
    <property type="entry name" value="MR_MLE_C"/>
    <property type="match status" value="1"/>
</dbReference>
<evidence type="ECO:0000256" key="1">
    <source>
        <dbReference type="ARBA" id="ARBA00022723"/>
    </source>
</evidence>
<dbReference type="SFLD" id="SFLDF00009">
    <property type="entry name" value="o-succinylbenzoate_synthase"/>
    <property type="match status" value="1"/>
</dbReference>
<dbReference type="SUPFAM" id="SSF51604">
    <property type="entry name" value="Enolase C-terminal domain-like"/>
    <property type="match status" value="1"/>
</dbReference>
<dbReference type="InterPro" id="IPR018110">
    <property type="entry name" value="Mandel_Rmase/mucon_lact_enz_CS"/>
</dbReference>
<dbReference type="GO" id="GO:0009063">
    <property type="term" value="P:amino acid catabolic process"/>
    <property type="evidence" value="ECO:0007669"/>
    <property type="project" value="InterPro"/>
</dbReference>
<dbReference type="CDD" id="cd03320">
    <property type="entry name" value="OSBS"/>
    <property type="match status" value="1"/>
</dbReference>
<dbReference type="AlphaFoldDB" id="F0P1Q4"/>
<dbReference type="SFLD" id="SFLDG00180">
    <property type="entry name" value="muconate_cycloisomerase"/>
    <property type="match status" value="1"/>
</dbReference>
<proteinExistence type="predicted"/>
<evidence type="ECO:0000259" key="2">
    <source>
        <dbReference type="SMART" id="SM00922"/>
    </source>
</evidence>
<dbReference type="HOGENOM" id="CLU_030273_0_0_10"/>
<dbReference type="Gene3D" id="3.30.390.10">
    <property type="entry name" value="Enolase-like, N-terminal domain"/>
    <property type="match status" value="1"/>
</dbReference>
<keyword evidence="4" id="KW-1185">Reference proteome</keyword>
<dbReference type="InterPro" id="IPR036849">
    <property type="entry name" value="Enolase-like_C_sf"/>
</dbReference>
<protein>
    <submittedName>
        <fullName evidence="3">Mandelate racemase/muconate lactonizing protein</fullName>
    </submittedName>
</protein>
<dbReference type="SUPFAM" id="SSF54826">
    <property type="entry name" value="Enolase N-terminal domain-like"/>
    <property type="match status" value="1"/>
</dbReference>
<dbReference type="InterPro" id="IPR013342">
    <property type="entry name" value="Mandelate_racemase_C"/>
</dbReference>
<feature type="domain" description="Mandelate racemase/muconate lactonizing enzyme C-terminal" evidence="2">
    <location>
        <begin position="137"/>
        <end position="234"/>
    </location>
</feature>
<dbReference type="OrthoDB" id="9766759at2"/>
<organism evidence="3 4">
    <name type="scientific">Weeksella virosa (strain ATCC 43766 / DSM 16922 / JCM 21250 / CCUG 30538 / CDC 9751 / IAM 14551 / NBRC 16016 / NCTC 11634 / CL345/78)</name>
    <dbReference type="NCBI Taxonomy" id="865938"/>
    <lineage>
        <taxon>Bacteria</taxon>
        <taxon>Pseudomonadati</taxon>
        <taxon>Bacteroidota</taxon>
        <taxon>Flavobacteriia</taxon>
        <taxon>Flavobacteriales</taxon>
        <taxon>Weeksellaceae</taxon>
        <taxon>Weeksella</taxon>
    </lineage>
</organism>
<dbReference type="SFLD" id="SFLDS00001">
    <property type="entry name" value="Enolase"/>
    <property type="match status" value="1"/>
</dbReference>
<dbReference type="GO" id="GO:0016854">
    <property type="term" value="F:racemase and epimerase activity"/>
    <property type="evidence" value="ECO:0007669"/>
    <property type="project" value="UniProtKB-ARBA"/>
</dbReference>
<dbReference type="EMBL" id="CP002455">
    <property type="protein sequence ID" value="ADX68701.1"/>
    <property type="molecule type" value="Genomic_DNA"/>
</dbReference>
<dbReference type="PROSITE" id="PS00909">
    <property type="entry name" value="MR_MLE_2"/>
    <property type="match status" value="1"/>
</dbReference>
<name>F0P1Q4_WEEVC</name>
<evidence type="ECO:0000313" key="3">
    <source>
        <dbReference type="EMBL" id="ADX68701.1"/>
    </source>
</evidence>
<gene>
    <name evidence="3" type="ordered locus">Weevi_2025</name>
</gene>
<dbReference type="Proteomes" id="UP000008641">
    <property type="component" value="Chromosome"/>
</dbReference>
<dbReference type="InterPro" id="IPR029065">
    <property type="entry name" value="Enolase_C-like"/>
</dbReference>
<dbReference type="RefSeq" id="WP_013599089.1">
    <property type="nucleotide sequence ID" value="NC_015144.1"/>
</dbReference>
<dbReference type="PANTHER" id="PTHR48073:SF2">
    <property type="entry name" value="O-SUCCINYLBENZOATE SYNTHASE"/>
    <property type="match status" value="1"/>
</dbReference>
<dbReference type="PANTHER" id="PTHR48073">
    <property type="entry name" value="O-SUCCINYLBENZOATE SYNTHASE-RELATED"/>
    <property type="match status" value="1"/>
</dbReference>
<evidence type="ECO:0000313" key="4">
    <source>
        <dbReference type="Proteomes" id="UP000008641"/>
    </source>
</evidence>
<reference evidence="4" key="2">
    <citation type="journal article" date="2011" name="Stand. Genomic Sci.">
        <title>Complete genome sequence of Weeksella virosa type strain (9751T).</title>
        <authorList>
            <person name="Lang E."/>
            <person name="Teshima H."/>
            <person name="Lucas S."/>
            <person name="Lapidus A."/>
            <person name="Hammon N."/>
            <person name="Deshpande S."/>
            <person name="Nolan M."/>
            <person name="Cheng J."/>
            <person name="Pitluck S."/>
            <person name="Liolios K."/>
            <person name="Pagani I."/>
            <person name="Mikhailova N."/>
            <person name="Ivanova N."/>
            <person name="Mavromatis K."/>
            <person name="Pati A."/>
            <person name="Tapia R."/>
            <person name="Han C."/>
            <person name="Goodwin L."/>
            <person name="Chen A."/>
            <person name="Palaniappan K."/>
            <person name="Land M."/>
            <person name="Hauser L."/>
            <person name="Chang Y."/>
            <person name="Jeffries C."/>
            <person name="Brambilla E."/>
            <person name="Kopitz M."/>
            <person name="Rohde M."/>
            <person name="Goker M."/>
            <person name="Tindall B."/>
            <person name="Detter J."/>
            <person name="Woyke T."/>
            <person name="Bristow J."/>
            <person name="Eisen J."/>
            <person name="Markowitz V."/>
            <person name="Hugenholtz P."/>
            <person name="Klenk H."/>
            <person name="Kyrpides N."/>
        </authorList>
    </citation>
    <scope>NUCLEOTIDE SEQUENCE [LARGE SCALE GENOMIC DNA]</scope>
    <source>
        <strain evidence="4">ATCC 43766 / DSM 16922 / JCM 21250 / NBRC 16016 / NCTC 11634 / CL345/78</strain>
    </source>
</reference>
<dbReference type="STRING" id="865938.Weevi_2025"/>
<dbReference type="SMART" id="SM00922">
    <property type="entry name" value="MR_MLE"/>
    <property type="match status" value="1"/>
</dbReference>
<keyword evidence="1" id="KW-0479">Metal-binding</keyword>
<reference evidence="3 4" key="1">
    <citation type="journal article" date="2011" name="Stand. Genomic Sci.">
        <title>Complete genome sequence of Weeksella virosa type strain (9751).</title>
        <authorList>
            <person name="Lang E."/>
            <person name="Teshima H."/>
            <person name="Lucas S."/>
            <person name="Lapidus A."/>
            <person name="Hammon N."/>
            <person name="Deshpande S."/>
            <person name="Nolan M."/>
            <person name="Cheng J.F."/>
            <person name="Pitluck S."/>
            <person name="Liolios K."/>
            <person name="Pagani I."/>
            <person name="Mikhailova N."/>
            <person name="Ivanova N."/>
            <person name="Mavromatis K."/>
            <person name="Pati A."/>
            <person name="Tapia R."/>
            <person name="Han C."/>
            <person name="Goodwin L."/>
            <person name="Chen A."/>
            <person name="Palaniappan K."/>
            <person name="Land M."/>
            <person name="Hauser L."/>
            <person name="Chang Y.J."/>
            <person name="Jeffries C.D."/>
            <person name="Brambilla E.M."/>
            <person name="Kopitz M."/>
            <person name="Rohde M."/>
            <person name="Goker M."/>
            <person name="Tindall B.J."/>
            <person name="Detter J.C."/>
            <person name="Woyke T."/>
            <person name="Bristow J."/>
            <person name="Eisen J.A."/>
            <person name="Markowitz V."/>
            <person name="Hugenholtz P."/>
            <person name="Klenk H.P."/>
            <person name="Kyrpides N.C."/>
        </authorList>
    </citation>
    <scope>NUCLEOTIDE SEQUENCE [LARGE SCALE GENOMIC DNA]</scope>
    <source>
        <strain evidence="4">ATCC 43766 / DSM 16922 / JCM 21250 / NBRC 16016 / NCTC 11634 / CL345/78</strain>
    </source>
</reference>
<dbReference type="GO" id="GO:0046872">
    <property type="term" value="F:metal ion binding"/>
    <property type="evidence" value="ECO:0007669"/>
    <property type="project" value="UniProtKB-KW"/>
</dbReference>
<sequence>MKVSYTPYVLQFKRPGGTSRGVLTEKLTYILKAEENNQVFLGECGLFKGLSADDVPEYETKLQWACNHFDKGLTFLWKELRAFPSIQFGLEQLFQSIRMNLDNPDYTDPYNPDLYESAFKNGEKGIPINGLIWMGDIDFMKKQIEEKLAQGFHCLKLKIGVNWKEEYKILKELREKYPANKLELRVDANGGFSFEEAKTVLRQLKELSIHSIEQPIKKGQIQEMKTLCVESPTPIALDEELIGVFHLDDKYALLQEIRPQYIILKPSLVGGVRGSLEWIDCCDALGIGFWITSALESNIGLNAIAQWTAILYPEMPQGLGTGGLFSNNFSSRLQVEKDQLYRKKIQNENN</sequence>
<accession>F0P1Q4</accession>
<dbReference type="eggNOG" id="COG4948">
    <property type="taxonomic scope" value="Bacteria"/>
</dbReference>
<dbReference type="Gene3D" id="3.20.20.120">
    <property type="entry name" value="Enolase-like C-terminal domain"/>
    <property type="match status" value="1"/>
</dbReference>